<organism evidence="1">
    <name type="scientific">viral metagenome</name>
    <dbReference type="NCBI Taxonomy" id="1070528"/>
    <lineage>
        <taxon>unclassified sequences</taxon>
        <taxon>metagenomes</taxon>
        <taxon>organismal metagenomes</taxon>
    </lineage>
</organism>
<reference evidence="1" key="1">
    <citation type="journal article" date="2020" name="Nature">
        <title>Giant virus diversity and host interactions through global metagenomics.</title>
        <authorList>
            <person name="Schulz F."/>
            <person name="Roux S."/>
            <person name="Paez-Espino D."/>
            <person name="Jungbluth S."/>
            <person name="Walsh D.A."/>
            <person name="Denef V.J."/>
            <person name="McMahon K.D."/>
            <person name="Konstantinidis K.T."/>
            <person name="Eloe-Fadrosh E.A."/>
            <person name="Kyrpides N.C."/>
            <person name="Woyke T."/>
        </authorList>
    </citation>
    <scope>NUCLEOTIDE SEQUENCE</scope>
    <source>
        <strain evidence="1">GVMAG-M-3300020727-4</strain>
    </source>
</reference>
<evidence type="ECO:0000313" key="1">
    <source>
        <dbReference type="EMBL" id="QHT03054.1"/>
    </source>
</evidence>
<sequence length="246" mass="29480">MSNKTLVLYVFHEYNERVKYFIKNAIFEDENVDFIMISNNKKITFDCPNYVYRIYRDNNGYDFGGWSDGLLKDDFYKKYEKFIFVNSTVLGPFVPSYYKGKWTDIYTNNLTDDVRIFGSSINSCIQKFNKILFHVQSYIFAMNKETVEFLINKGIFSNTIYINNYDEVVLKKEIDMSQLVLKNNWNIGSLMPYYKNVDFRNPSTIKKQILDDLTFQPCYNLLWNEYDMVFIKGNRINIENYFKFKT</sequence>
<name>A0A6C0CHG0_9ZZZZ</name>
<protein>
    <submittedName>
        <fullName evidence="1">Uncharacterized protein</fullName>
    </submittedName>
</protein>
<dbReference type="EMBL" id="MN739404">
    <property type="protein sequence ID" value="QHT03054.1"/>
    <property type="molecule type" value="Genomic_DNA"/>
</dbReference>
<accession>A0A6C0CHG0</accession>
<dbReference type="AlphaFoldDB" id="A0A6C0CHG0"/>
<dbReference type="Pfam" id="PF05045">
    <property type="entry name" value="RgpF"/>
    <property type="match status" value="1"/>
</dbReference>
<proteinExistence type="predicted"/>
<dbReference type="InterPro" id="IPR007739">
    <property type="entry name" value="RgpF"/>
</dbReference>